<organism evidence="3 4">
    <name type="scientific">Aldrovandia affinis</name>
    <dbReference type="NCBI Taxonomy" id="143900"/>
    <lineage>
        <taxon>Eukaryota</taxon>
        <taxon>Metazoa</taxon>
        <taxon>Chordata</taxon>
        <taxon>Craniata</taxon>
        <taxon>Vertebrata</taxon>
        <taxon>Euteleostomi</taxon>
        <taxon>Actinopterygii</taxon>
        <taxon>Neopterygii</taxon>
        <taxon>Teleostei</taxon>
        <taxon>Notacanthiformes</taxon>
        <taxon>Halosauridae</taxon>
        <taxon>Aldrovandia</taxon>
    </lineage>
</organism>
<dbReference type="PANTHER" id="PTHR11731:SF21">
    <property type="entry name" value="INACTIVE DIPEPTIDYL PEPTIDASE 10"/>
    <property type="match status" value="1"/>
</dbReference>
<accession>A0AAD7T6F0</accession>
<feature type="compositionally biased region" description="Low complexity" evidence="1">
    <location>
        <begin position="7"/>
        <end position="16"/>
    </location>
</feature>
<dbReference type="EMBL" id="JAINUG010000010">
    <property type="protein sequence ID" value="KAJ8415232.1"/>
    <property type="molecule type" value="Genomic_DNA"/>
</dbReference>
<keyword evidence="4" id="KW-1185">Reference proteome</keyword>
<dbReference type="InterPro" id="IPR050278">
    <property type="entry name" value="Serine_Prot_S9B/DPPIV"/>
</dbReference>
<gene>
    <name evidence="3" type="ORF">AAFF_G00009300</name>
</gene>
<evidence type="ECO:0000256" key="2">
    <source>
        <dbReference type="SAM" id="Phobius"/>
    </source>
</evidence>
<reference evidence="3" key="1">
    <citation type="journal article" date="2023" name="Science">
        <title>Genome structures resolve the early diversification of teleost fishes.</title>
        <authorList>
            <person name="Parey E."/>
            <person name="Louis A."/>
            <person name="Montfort J."/>
            <person name="Bouchez O."/>
            <person name="Roques C."/>
            <person name="Iampietro C."/>
            <person name="Lluch J."/>
            <person name="Castinel A."/>
            <person name="Donnadieu C."/>
            <person name="Desvignes T."/>
            <person name="Floi Bucao C."/>
            <person name="Jouanno E."/>
            <person name="Wen M."/>
            <person name="Mejri S."/>
            <person name="Dirks R."/>
            <person name="Jansen H."/>
            <person name="Henkel C."/>
            <person name="Chen W.J."/>
            <person name="Zahm M."/>
            <person name="Cabau C."/>
            <person name="Klopp C."/>
            <person name="Thompson A.W."/>
            <person name="Robinson-Rechavi M."/>
            <person name="Braasch I."/>
            <person name="Lecointre G."/>
            <person name="Bobe J."/>
            <person name="Postlethwait J.H."/>
            <person name="Berthelot C."/>
            <person name="Roest Crollius H."/>
            <person name="Guiguen Y."/>
        </authorList>
    </citation>
    <scope>NUCLEOTIDE SEQUENCE</scope>
    <source>
        <strain evidence="3">NC1722</strain>
    </source>
</reference>
<keyword evidence="2" id="KW-0472">Membrane</keyword>
<dbReference type="Gene3D" id="2.140.10.30">
    <property type="entry name" value="Dipeptidylpeptidase IV, N-terminal domain"/>
    <property type="match status" value="1"/>
</dbReference>
<dbReference type="GO" id="GO:1901379">
    <property type="term" value="P:regulation of potassium ion transmembrane transport"/>
    <property type="evidence" value="ECO:0007669"/>
    <property type="project" value="TreeGrafter"/>
</dbReference>
<keyword evidence="2" id="KW-0812">Transmembrane</keyword>
<sequence>MTATKEQQNQRANQSQQDEDLGGGSPPQRNWKGIAIALLVILVVCSLITMSVILLTPADTTTGGDTKLTVDDLFKPEFMVHDPEPRWISEMEVVYRNRDGHVIKFNMATNETEVLLKNTTFISYKVTKYSVSPDLKYVLFAYDVKQIWCSPWECRCPIQERHTMVSSRPSLLVGAEEEGVWQTAGGGAGNHYRGEIPTIRWLHPELYMEPWRKYDAP</sequence>
<evidence type="ECO:0000256" key="1">
    <source>
        <dbReference type="SAM" id="MobiDB-lite"/>
    </source>
</evidence>
<feature type="transmembrane region" description="Helical" evidence="2">
    <location>
        <begin position="34"/>
        <end position="55"/>
    </location>
</feature>
<name>A0AAD7T6F0_9TELE</name>
<dbReference type="GO" id="GO:0015459">
    <property type="term" value="F:potassium channel regulator activity"/>
    <property type="evidence" value="ECO:0007669"/>
    <property type="project" value="TreeGrafter"/>
</dbReference>
<comment type="caution">
    <text evidence="3">The sequence shown here is derived from an EMBL/GenBank/DDBJ whole genome shotgun (WGS) entry which is preliminary data.</text>
</comment>
<evidence type="ECO:0000313" key="4">
    <source>
        <dbReference type="Proteomes" id="UP001221898"/>
    </source>
</evidence>
<feature type="region of interest" description="Disordered" evidence="1">
    <location>
        <begin position="1"/>
        <end position="26"/>
    </location>
</feature>
<evidence type="ECO:0008006" key="5">
    <source>
        <dbReference type="Google" id="ProtNLM"/>
    </source>
</evidence>
<dbReference type="SUPFAM" id="SSF82171">
    <property type="entry name" value="DPP6 N-terminal domain-like"/>
    <property type="match status" value="1"/>
</dbReference>
<dbReference type="Proteomes" id="UP001221898">
    <property type="component" value="Unassembled WGS sequence"/>
</dbReference>
<dbReference type="GO" id="GO:0008076">
    <property type="term" value="C:voltage-gated potassium channel complex"/>
    <property type="evidence" value="ECO:0007669"/>
    <property type="project" value="TreeGrafter"/>
</dbReference>
<proteinExistence type="predicted"/>
<keyword evidence="2" id="KW-1133">Transmembrane helix</keyword>
<dbReference type="AlphaFoldDB" id="A0AAD7T6F0"/>
<protein>
    <recommendedName>
        <fullName evidence="5">Dipeptidylpeptidase IV N-terminal domain-containing protein</fullName>
    </recommendedName>
</protein>
<dbReference type="PANTHER" id="PTHR11731">
    <property type="entry name" value="PROTEASE FAMILY S9B,C DIPEPTIDYL-PEPTIDASE IV-RELATED"/>
    <property type="match status" value="1"/>
</dbReference>
<evidence type="ECO:0000313" key="3">
    <source>
        <dbReference type="EMBL" id="KAJ8415232.1"/>
    </source>
</evidence>